<evidence type="ECO:0000256" key="1">
    <source>
        <dbReference type="SAM" id="Phobius"/>
    </source>
</evidence>
<keyword evidence="3" id="KW-1185">Reference proteome</keyword>
<evidence type="ECO:0000313" key="2">
    <source>
        <dbReference type="EMBL" id="WYJ86420.1"/>
    </source>
</evidence>
<keyword evidence="1" id="KW-1133">Transmembrane helix</keyword>
<evidence type="ECO:0000313" key="3">
    <source>
        <dbReference type="Proteomes" id="UP000195080"/>
    </source>
</evidence>
<reference evidence="3" key="1">
    <citation type="submission" date="2017-05" db="EMBL/GenBank/DDBJ databases">
        <title>The Genome Sequence of EEnterococcus faecalis 9F2_4866.</title>
        <authorList>
            <consortium name="The Broad Institute Genomics Platform"/>
            <consortium name="The Broad Institute Genomic Center for Infectious Diseases"/>
            <person name="Earl A."/>
            <person name="Manson A."/>
            <person name="Schwartman J."/>
            <person name="Gilmore M."/>
            <person name="Abouelleil A."/>
            <person name="Cao P."/>
            <person name="Chapman S."/>
            <person name="Cusick C."/>
            <person name="Shea T."/>
            <person name="Young S."/>
            <person name="Neafsey D."/>
            <person name="Nusbaum C."/>
            <person name="Birren B."/>
        </authorList>
    </citation>
    <scope>NUCLEOTIDE SEQUENCE [LARGE SCALE GENOMIC DNA]</scope>
    <source>
        <strain evidence="3">12C11_DIV0727</strain>
    </source>
</reference>
<protein>
    <recommendedName>
        <fullName evidence="4">MapZ extracellular domain-containing protein</fullName>
    </recommendedName>
</protein>
<proteinExistence type="predicted"/>
<dbReference type="RefSeq" id="WP_086443931.1">
    <property type="nucleotide sequence ID" value="NZ_CP147248.1"/>
</dbReference>
<accession>A0ABZ2T4Z0</accession>
<sequence length="283" mass="32159">MLKFEGFGRDRAKKIIYISVIIGSVSICFLGIRSNMEQEYQRKVDYAKSTIKNETAKVKRIDKQIQQLYQNDQEEFLMESIDEETVKNIEKDIRTLKTEAVDFGLKEKDFSNEFMEVLQGEKELSTKMTDIEHKRAIQKKIGEHMVEAPVDWSVSSPDDIVIKETASNAVILQIHNEITKSESGWDKAMVACLNEMEAQVKQYTELKQSITAMSQDGVLTSSATMENFLLAISQLELIKNETLKQELSDQIDMIDGLLEKQALGVIATTGQEEVLPSEEYNNG</sequence>
<keyword evidence="1" id="KW-0812">Transmembrane</keyword>
<organism evidence="2 3">
    <name type="scientific">Candidatus Enterococcus lemimoniae</name>
    <dbReference type="NCBI Taxonomy" id="1834167"/>
    <lineage>
        <taxon>Bacteria</taxon>
        <taxon>Bacillati</taxon>
        <taxon>Bacillota</taxon>
        <taxon>Bacilli</taxon>
        <taxon>Lactobacillales</taxon>
        <taxon>Enterococcaceae</taxon>
        <taxon>Enterococcus</taxon>
    </lineage>
</organism>
<dbReference type="EMBL" id="CP147248">
    <property type="protein sequence ID" value="WYJ86420.1"/>
    <property type="molecule type" value="Genomic_DNA"/>
</dbReference>
<gene>
    <name evidence="2" type="ORF">A5866_001504</name>
</gene>
<dbReference type="Proteomes" id="UP000195080">
    <property type="component" value="Chromosome"/>
</dbReference>
<name>A0ABZ2T4Z0_9ENTE</name>
<evidence type="ECO:0008006" key="4">
    <source>
        <dbReference type="Google" id="ProtNLM"/>
    </source>
</evidence>
<keyword evidence="1" id="KW-0472">Membrane</keyword>
<feature type="transmembrane region" description="Helical" evidence="1">
    <location>
        <begin position="15"/>
        <end position="32"/>
    </location>
</feature>